<protein>
    <submittedName>
        <fullName evidence="2">Uncharacterized protein</fullName>
    </submittedName>
</protein>
<comment type="caution">
    <text evidence="2">The sequence shown here is derived from an EMBL/GenBank/DDBJ whole genome shotgun (WGS) entry which is preliminary data.</text>
</comment>
<evidence type="ECO:0000313" key="2">
    <source>
        <dbReference type="EMBL" id="CAF4935510.1"/>
    </source>
</evidence>
<sequence length="58" mass="6528">MFDMSTSIRDKNPLETPDLIKTEQSDSLTTPLSSSSLLTNPKQKLTAQFKRAITMIKQ</sequence>
<evidence type="ECO:0000313" key="3">
    <source>
        <dbReference type="EMBL" id="CAF5115772.1"/>
    </source>
</evidence>
<evidence type="ECO:0000256" key="1">
    <source>
        <dbReference type="SAM" id="MobiDB-lite"/>
    </source>
</evidence>
<dbReference type="Proteomes" id="UP000663848">
    <property type="component" value="Unassembled WGS sequence"/>
</dbReference>
<feature type="compositionally biased region" description="Basic and acidic residues" evidence="1">
    <location>
        <begin position="8"/>
        <end position="24"/>
    </location>
</feature>
<accession>A0A821X6V7</accession>
<feature type="non-terminal residue" evidence="2">
    <location>
        <position position="58"/>
    </location>
</feature>
<dbReference type="EMBL" id="CAJOBR010077763">
    <property type="protein sequence ID" value="CAF5115772.1"/>
    <property type="molecule type" value="Genomic_DNA"/>
</dbReference>
<dbReference type="AlphaFoldDB" id="A0A821X6V7"/>
<dbReference type="Proteomes" id="UP000663873">
    <property type="component" value="Unassembled WGS sequence"/>
</dbReference>
<reference evidence="2" key="1">
    <citation type="submission" date="2021-02" db="EMBL/GenBank/DDBJ databases">
        <authorList>
            <person name="Nowell W R."/>
        </authorList>
    </citation>
    <scope>NUCLEOTIDE SEQUENCE</scope>
</reference>
<feature type="compositionally biased region" description="Low complexity" evidence="1">
    <location>
        <begin position="25"/>
        <end position="39"/>
    </location>
</feature>
<evidence type="ECO:0000313" key="4">
    <source>
        <dbReference type="Proteomes" id="UP000663873"/>
    </source>
</evidence>
<proteinExistence type="predicted"/>
<organism evidence="2 4">
    <name type="scientific">Rotaria socialis</name>
    <dbReference type="NCBI Taxonomy" id="392032"/>
    <lineage>
        <taxon>Eukaryota</taxon>
        <taxon>Metazoa</taxon>
        <taxon>Spiralia</taxon>
        <taxon>Gnathifera</taxon>
        <taxon>Rotifera</taxon>
        <taxon>Eurotatoria</taxon>
        <taxon>Bdelloidea</taxon>
        <taxon>Philodinida</taxon>
        <taxon>Philodinidae</taxon>
        <taxon>Rotaria</taxon>
    </lineage>
</organism>
<feature type="region of interest" description="Disordered" evidence="1">
    <location>
        <begin position="1"/>
        <end position="39"/>
    </location>
</feature>
<dbReference type="EMBL" id="CAJOBP010087351">
    <property type="protein sequence ID" value="CAF4935510.1"/>
    <property type="molecule type" value="Genomic_DNA"/>
</dbReference>
<name>A0A821X6V7_9BILA</name>
<gene>
    <name evidence="3" type="ORF">QYT958_LOCUS45747</name>
    <name evidence="2" type="ORF">UJA718_LOCUS47071</name>
</gene>
<keyword evidence="4" id="KW-1185">Reference proteome</keyword>